<organism evidence="2 3">
    <name type="scientific">Sinanodonta woodiana</name>
    <name type="common">Chinese pond mussel</name>
    <name type="synonym">Anodonta woodiana</name>
    <dbReference type="NCBI Taxonomy" id="1069815"/>
    <lineage>
        <taxon>Eukaryota</taxon>
        <taxon>Metazoa</taxon>
        <taxon>Spiralia</taxon>
        <taxon>Lophotrochozoa</taxon>
        <taxon>Mollusca</taxon>
        <taxon>Bivalvia</taxon>
        <taxon>Autobranchia</taxon>
        <taxon>Heteroconchia</taxon>
        <taxon>Palaeoheterodonta</taxon>
        <taxon>Unionida</taxon>
        <taxon>Unionoidea</taxon>
        <taxon>Unionidae</taxon>
        <taxon>Unioninae</taxon>
        <taxon>Sinanodonta</taxon>
    </lineage>
</organism>
<proteinExistence type="predicted"/>
<dbReference type="InterPro" id="IPR016024">
    <property type="entry name" value="ARM-type_fold"/>
</dbReference>
<reference evidence="2 3" key="1">
    <citation type="submission" date="2024-11" db="EMBL/GenBank/DDBJ databases">
        <title>Chromosome-level genome assembly of the freshwater bivalve Anodonta woodiana.</title>
        <authorList>
            <person name="Chen X."/>
        </authorList>
    </citation>
    <scope>NUCLEOTIDE SEQUENCE [LARGE SCALE GENOMIC DNA]</scope>
    <source>
        <strain evidence="2">MN2024</strain>
        <tissue evidence="2">Gills</tissue>
    </source>
</reference>
<dbReference type="InterPro" id="IPR000157">
    <property type="entry name" value="TIR_dom"/>
</dbReference>
<gene>
    <name evidence="2" type="ORF">ACJMK2_009441</name>
</gene>
<dbReference type="Gene3D" id="1.25.10.10">
    <property type="entry name" value="Leucine-rich Repeat Variant"/>
    <property type="match status" value="1"/>
</dbReference>
<dbReference type="Proteomes" id="UP001634394">
    <property type="component" value="Unassembled WGS sequence"/>
</dbReference>
<dbReference type="SUPFAM" id="SSF52200">
    <property type="entry name" value="Toll/Interleukin receptor TIR domain"/>
    <property type="match status" value="1"/>
</dbReference>
<dbReference type="InterPro" id="IPR011989">
    <property type="entry name" value="ARM-like"/>
</dbReference>
<feature type="domain" description="TIR" evidence="1">
    <location>
        <begin position="418"/>
        <end position="529"/>
    </location>
</feature>
<dbReference type="InterPro" id="IPR035897">
    <property type="entry name" value="Toll_tir_struct_dom_sf"/>
</dbReference>
<sequence>MSGRKPALPKTVSVIKTENAQAVLKRHPELEKALTSFDKAITILCQRDKWKGDRNEKYFRKVQKSLKNNLLANFENFSDEEQRLVMGEDLADKGFPKLLFEFYECVFEEADIKAFDNELAHEAYNGNEILSVIVTLREIFWNFTDGCPGFSKAVSETGLFRSLINDLSAITDDGLEVLEKDPHRFAFNSAVAILHNCAHNLDTNRSIFRDVKAVDHLLPFLESKLPQIQMVTLLALAEMIDDNECHKIHGGDNVFQFLKDMINEAREAPDRRKEGFCVNELIDGLLGLAKADKNKTLIMETKPLGIFCKILEDGYEKELLSVCKAIRELAFSRSNIEKIKEDKVLYSKLRELQTHQNKKISEIAKGAIFQMKVDVSTIARTWKALSGTDADRTVSAPEPKPLPKRLSRGELPWTGPHIMISYNWDNQKEIMKIRDYLVDHGYNVWLDVDHMHTYMLEAMAEAVQQAFVVLVCFTEKYKNSQNCRLEAEYAFHLKKEIIPLKMQNGYNPDGWLGILLGIKLYYEFAGNFEFDNVLEKLRIAIDQLPNNPKYDVNQKNKPELQQRMSEIKLPPLQSPHDAEHLTKEEVDQWLRKSQLDPTRLKKLNSLTGEQLVFLKKVSSRAPEFFFHCLERKLSLDSLEDVMNLSKALENLAV</sequence>
<name>A0ABD3VCC4_SINWO</name>
<evidence type="ECO:0000313" key="3">
    <source>
        <dbReference type="Proteomes" id="UP001634394"/>
    </source>
</evidence>
<dbReference type="EMBL" id="JBJQND010000012">
    <property type="protein sequence ID" value="KAL3859212.1"/>
    <property type="molecule type" value="Genomic_DNA"/>
</dbReference>
<protein>
    <recommendedName>
        <fullName evidence="1">TIR domain-containing protein</fullName>
    </recommendedName>
</protein>
<keyword evidence="3" id="KW-1185">Reference proteome</keyword>
<evidence type="ECO:0000259" key="1">
    <source>
        <dbReference type="Pfam" id="PF13676"/>
    </source>
</evidence>
<comment type="caution">
    <text evidence="2">The sequence shown here is derived from an EMBL/GenBank/DDBJ whole genome shotgun (WGS) entry which is preliminary data.</text>
</comment>
<dbReference type="PANTHER" id="PTHR46270">
    <property type="entry name" value="ARMADILLO-TYPE FOLD-RELATED"/>
    <property type="match status" value="1"/>
</dbReference>
<dbReference type="PANTHER" id="PTHR46270:SF2">
    <property type="entry name" value="TIR DOMAIN-CONTAINING PROTEIN"/>
    <property type="match status" value="1"/>
</dbReference>
<accession>A0ABD3VCC4</accession>
<dbReference type="SUPFAM" id="SSF48371">
    <property type="entry name" value="ARM repeat"/>
    <property type="match status" value="1"/>
</dbReference>
<dbReference type="Pfam" id="PF13676">
    <property type="entry name" value="TIR_2"/>
    <property type="match status" value="1"/>
</dbReference>
<dbReference type="Gene3D" id="3.40.50.10140">
    <property type="entry name" value="Toll/interleukin-1 receptor homology (TIR) domain"/>
    <property type="match status" value="1"/>
</dbReference>
<evidence type="ECO:0000313" key="2">
    <source>
        <dbReference type="EMBL" id="KAL3859212.1"/>
    </source>
</evidence>
<dbReference type="AlphaFoldDB" id="A0ABD3VCC4"/>